<feature type="chain" id="PRO_5006872971" evidence="1">
    <location>
        <begin position="19"/>
        <end position="88"/>
    </location>
</feature>
<name>A0A0V0Y5G8_TRIPS</name>
<reference evidence="2 3" key="1">
    <citation type="submission" date="2015-01" db="EMBL/GenBank/DDBJ databases">
        <title>Evolution of Trichinella species and genotypes.</title>
        <authorList>
            <person name="Korhonen P.K."/>
            <person name="Edoardo P."/>
            <person name="Giuseppe L.R."/>
            <person name="Gasser R.B."/>
        </authorList>
    </citation>
    <scope>NUCLEOTIDE SEQUENCE [LARGE SCALE GENOMIC DNA]</scope>
    <source>
        <strain evidence="2">ISS141</strain>
    </source>
</reference>
<evidence type="ECO:0000313" key="3">
    <source>
        <dbReference type="Proteomes" id="UP000054815"/>
    </source>
</evidence>
<proteinExistence type="predicted"/>
<accession>A0A0V0Y5G8</accession>
<evidence type="ECO:0000256" key="1">
    <source>
        <dbReference type="SAM" id="SignalP"/>
    </source>
</evidence>
<organism evidence="2 3">
    <name type="scientific">Trichinella pseudospiralis</name>
    <name type="common">Parasitic roundworm</name>
    <dbReference type="NCBI Taxonomy" id="6337"/>
    <lineage>
        <taxon>Eukaryota</taxon>
        <taxon>Metazoa</taxon>
        <taxon>Ecdysozoa</taxon>
        <taxon>Nematoda</taxon>
        <taxon>Enoplea</taxon>
        <taxon>Dorylaimia</taxon>
        <taxon>Trichinellida</taxon>
        <taxon>Trichinellidae</taxon>
        <taxon>Trichinella</taxon>
    </lineage>
</organism>
<dbReference type="AlphaFoldDB" id="A0A0V0Y5G8"/>
<dbReference type="EMBL" id="JYDU01000064">
    <property type="protein sequence ID" value="KRX94905.1"/>
    <property type="molecule type" value="Genomic_DNA"/>
</dbReference>
<sequence>LLWVLFIIFDFFKLQIHLHLEKREYKIYMNPVMASVLKDADADDTKQTGSQTVCVIFHGSPLCRLVRGYFERLKLSCGLIKHGESLYG</sequence>
<protein>
    <submittedName>
        <fullName evidence="2">Uncharacterized protein</fullName>
    </submittedName>
</protein>
<gene>
    <name evidence="2" type="ORF">T4E_10362</name>
</gene>
<comment type="caution">
    <text evidence="2">The sequence shown here is derived from an EMBL/GenBank/DDBJ whole genome shotgun (WGS) entry which is preliminary data.</text>
</comment>
<keyword evidence="1" id="KW-0732">Signal</keyword>
<dbReference type="Proteomes" id="UP000054815">
    <property type="component" value="Unassembled WGS sequence"/>
</dbReference>
<feature type="non-terminal residue" evidence="2">
    <location>
        <position position="1"/>
    </location>
</feature>
<feature type="signal peptide" evidence="1">
    <location>
        <begin position="1"/>
        <end position="18"/>
    </location>
</feature>
<evidence type="ECO:0000313" key="2">
    <source>
        <dbReference type="EMBL" id="KRX94905.1"/>
    </source>
</evidence>